<organism evidence="1">
    <name type="scientific">Gordonia amarae</name>
    <dbReference type="NCBI Taxonomy" id="36821"/>
    <lineage>
        <taxon>Bacteria</taxon>
        <taxon>Bacillati</taxon>
        <taxon>Actinomycetota</taxon>
        <taxon>Actinomycetes</taxon>
        <taxon>Mycobacteriales</taxon>
        <taxon>Gordoniaceae</taxon>
        <taxon>Gordonia</taxon>
    </lineage>
</organism>
<dbReference type="SMART" id="SM00530">
    <property type="entry name" value="HTH_XRE"/>
    <property type="match status" value="1"/>
</dbReference>
<dbReference type="InterPro" id="IPR001387">
    <property type="entry name" value="Cro/C1-type_HTH"/>
</dbReference>
<protein>
    <submittedName>
        <fullName evidence="1">Helix-turn-helix domain-containing protein</fullName>
    </submittedName>
</protein>
<proteinExistence type="predicted"/>
<gene>
    <name evidence="1" type="ORF">GII30_14715</name>
</gene>
<dbReference type="InterPro" id="IPR010982">
    <property type="entry name" value="Lambda_DNA-bd_dom_sf"/>
</dbReference>
<sequence length="150" mass="16554">MALKFRNIGVTPDDPVEDWGFEGILAAIDRGYARDWAKLVTAVHANPDLEQVYREATEAAESDSTVTLLDTMLADKRKSPSERAVERLRMAFAGTRMTQAEVADRIGTSRSRLNSYLAGKVTPSMDVLVAMEDLAREVRAPSLAAILMLR</sequence>
<dbReference type="AlphaFoldDB" id="A0A857KZA4"/>
<dbReference type="PROSITE" id="PS50943">
    <property type="entry name" value="HTH_CROC1"/>
    <property type="match status" value="1"/>
</dbReference>
<name>A0A857KZA4_9ACTN</name>
<dbReference type="EMBL" id="CP045810">
    <property type="protein sequence ID" value="QHN40231.1"/>
    <property type="molecule type" value="Genomic_DNA"/>
</dbReference>
<dbReference type="RefSeq" id="WP_005187108.1">
    <property type="nucleotide sequence ID" value="NZ_CP045804.1"/>
</dbReference>
<accession>A0A857KZA4</accession>
<dbReference type="SUPFAM" id="SSF47413">
    <property type="entry name" value="lambda repressor-like DNA-binding domains"/>
    <property type="match status" value="1"/>
</dbReference>
<dbReference type="GO" id="GO:0003677">
    <property type="term" value="F:DNA binding"/>
    <property type="evidence" value="ECO:0007669"/>
    <property type="project" value="InterPro"/>
</dbReference>
<dbReference type="Gene3D" id="1.10.260.40">
    <property type="entry name" value="lambda repressor-like DNA-binding domains"/>
    <property type="match status" value="1"/>
</dbReference>
<reference evidence="1" key="1">
    <citation type="journal article" date="2021" name="Nat. Microbiol.">
        <title>Cocultivation of an ultrasmall environmental parasitic bacterium with lytic ability against bacteria associated with wastewater foams.</title>
        <authorList>
            <person name="Batinovic S."/>
            <person name="Rose J.J.A."/>
            <person name="Ratcliffe J."/>
            <person name="Seviour R.J."/>
            <person name="Petrovski S."/>
        </authorList>
    </citation>
    <scope>NUCLEOTIDE SEQUENCE</scope>
    <source>
        <strain evidence="1">CON44</strain>
    </source>
</reference>
<evidence type="ECO:0000313" key="1">
    <source>
        <dbReference type="EMBL" id="QHN40231.1"/>
    </source>
</evidence>
<dbReference type="Pfam" id="PF01381">
    <property type="entry name" value="HTH_3"/>
    <property type="match status" value="1"/>
</dbReference>
<dbReference type="CDD" id="cd00093">
    <property type="entry name" value="HTH_XRE"/>
    <property type="match status" value="1"/>
</dbReference>